<organism evidence="1 2">
    <name type="scientific">Planomonospora venezuelensis</name>
    <dbReference type="NCBI Taxonomy" id="1999"/>
    <lineage>
        <taxon>Bacteria</taxon>
        <taxon>Bacillati</taxon>
        <taxon>Actinomycetota</taxon>
        <taxon>Actinomycetes</taxon>
        <taxon>Streptosporangiales</taxon>
        <taxon>Streptosporangiaceae</taxon>
        <taxon>Planomonospora</taxon>
    </lineage>
</organism>
<comment type="caution">
    <text evidence="1">The sequence shown here is derived from an EMBL/GenBank/DDBJ whole genome shotgun (WGS) entry which is preliminary data.</text>
</comment>
<proteinExistence type="predicted"/>
<dbReference type="AlphaFoldDB" id="A0A841DCH3"/>
<accession>A0A841DCH3</accession>
<evidence type="ECO:0000313" key="1">
    <source>
        <dbReference type="EMBL" id="MBB5965056.1"/>
    </source>
</evidence>
<gene>
    <name evidence="1" type="ORF">FHS22_004342</name>
</gene>
<sequence>MSDLPAFLLRHTVTVEALTGEGPYGPEYDDATTVRCFVDDKRRLVRDATGGQVVSETTVYMPLSTTCPVGSRVTVNGRTTTVLVSARRDGGGLPTPDHLEVALQ</sequence>
<name>A0A841DCH3_PLAVE</name>
<reference evidence="1 2" key="1">
    <citation type="submission" date="2020-08" db="EMBL/GenBank/DDBJ databases">
        <title>Genomic Encyclopedia of Type Strains, Phase III (KMG-III): the genomes of soil and plant-associated and newly described type strains.</title>
        <authorList>
            <person name="Whitman W."/>
        </authorList>
    </citation>
    <scope>NUCLEOTIDE SEQUENCE [LARGE SCALE GENOMIC DNA]</scope>
    <source>
        <strain evidence="1 2">CECT 3303</strain>
    </source>
</reference>
<dbReference type="Proteomes" id="UP000562352">
    <property type="component" value="Unassembled WGS sequence"/>
</dbReference>
<dbReference type="EMBL" id="JACHJJ010000015">
    <property type="protein sequence ID" value="MBB5965056.1"/>
    <property type="molecule type" value="Genomic_DNA"/>
</dbReference>
<protein>
    <recommendedName>
        <fullName evidence="3">Head-to-tail stopper</fullName>
    </recommendedName>
</protein>
<evidence type="ECO:0008006" key="3">
    <source>
        <dbReference type="Google" id="ProtNLM"/>
    </source>
</evidence>
<keyword evidence="2" id="KW-1185">Reference proteome</keyword>
<evidence type="ECO:0000313" key="2">
    <source>
        <dbReference type="Proteomes" id="UP000562352"/>
    </source>
</evidence>
<dbReference type="RefSeq" id="WP_184944177.1">
    <property type="nucleotide sequence ID" value="NZ_BAAAWZ010000001.1"/>
</dbReference>